<feature type="compositionally biased region" description="Basic and acidic residues" evidence="1">
    <location>
        <begin position="194"/>
        <end position="206"/>
    </location>
</feature>
<comment type="caution">
    <text evidence="3">The sequence shown here is derived from an EMBL/GenBank/DDBJ whole genome shotgun (WGS) entry which is preliminary data.</text>
</comment>
<dbReference type="Proteomes" id="UP000777784">
    <property type="component" value="Unassembled WGS sequence"/>
</dbReference>
<keyword evidence="2" id="KW-0472">Membrane</keyword>
<feature type="compositionally biased region" description="Low complexity" evidence="1">
    <location>
        <begin position="99"/>
        <end position="111"/>
    </location>
</feature>
<evidence type="ECO:0000256" key="2">
    <source>
        <dbReference type="SAM" id="Phobius"/>
    </source>
</evidence>
<accession>A0A948W2E1</accession>
<reference evidence="3" key="1">
    <citation type="submission" date="2021-05" db="EMBL/GenBank/DDBJ databases">
        <title>Energy efficiency and biological interactions define the core microbiome of deep oligotrophic groundwater.</title>
        <authorList>
            <person name="Mehrshad M."/>
            <person name="Lopez-Fernandez M."/>
            <person name="Bell E."/>
            <person name="Bernier-Latmani R."/>
            <person name="Bertilsson S."/>
            <person name="Dopson M."/>
        </authorList>
    </citation>
    <scope>NUCLEOTIDE SEQUENCE</scope>
    <source>
        <strain evidence="3">Modern_marine.mb.64</strain>
    </source>
</reference>
<keyword evidence="2" id="KW-0812">Transmembrane</keyword>
<name>A0A948W2E1_UNCEI</name>
<sequence>MISPSRHVARYCILGFVTLILFTGRSSADFQSVTTNLGILKELTLRSLGAALDSLSIEPGGEIYIRSGAYHETNWLVAESMAELLQQRGWKPVILDMGSPSAPAAGPAHDPAASEEGGAPVEEATDGETTDEGGVNLDDEEGSDATDGGTDGVDEFGEMTSEEDGAEGALIEEGGDSGLEEDLTAGETSETPEPETRTGRKIKTSEEAPTPQATPLQPLLIPAREIKGEVLQFRVLDMGITYPSSRRAMILLGPRNITRLGSAHLRITHLEEPSGIIKGVVDTEQHTVDQFPGRWQPYVEGSKYPFARPVIQPAVWGQLVEPVAVVAIVSGLVYLFYANQN</sequence>
<dbReference type="EMBL" id="JAHJDP010000018">
    <property type="protein sequence ID" value="MBU2689842.1"/>
    <property type="molecule type" value="Genomic_DNA"/>
</dbReference>
<feature type="transmembrane region" description="Helical" evidence="2">
    <location>
        <begin position="315"/>
        <end position="337"/>
    </location>
</feature>
<evidence type="ECO:0000256" key="1">
    <source>
        <dbReference type="SAM" id="MobiDB-lite"/>
    </source>
</evidence>
<feature type="region of interest" description="Disordered" evidence="1">
    <location>
        <begin position="96"/>
        <end position="216"/>
    </location>
</feature>
<keyword evidence="2" id="KW-1133">Transmembrane helix</keyword>
<proteinExistence type="predicted"/>
<dbReference type="AlphaFoldDB" id="A0A948W2E1"/>
<feature type="compositionally biased region" description="Acidic residues" evidence="1">
    <location>
        <begin position="123"/>
        <end position="144"/>
    </location>
</feature>
<gene>
    <name evidence="3" type="ORF">KJ970_02865</name>
</gene>
<evidence type="ECO:0000313" key="4">
    <source>
        <dbReference type="Proteomes" id="UP000777784"/>
    </source>
</evidence>
<evidence type="ECO:0000313" key="3">
    <source>
        <dbReference type="EMBL" id="MBU2689842.1"/>
    </source>
</evidence>
<protein>
    <submittedName>
        <fullName evidence="3">Uncharacterized protein</fullName>
    </submittedName>
</protein>
<feature type="compositionally biased region" description="Acidic residues" evidence="1">
    <location>
        <begin position="152"/>
        <end position="166"/>
    </location>
</feature>
<organism evidence="3 4">
    <name type="scientific">Eiseniibacteriota bacterium</name>
    <dbReference type="NCBI Taxonomy" id="2212470"/>
    <lineage>
        <taxon>Bacteria</taxon>
        <taxon>Candidatus Eiseniibacteriota</taxon>
    </lineage>
</organism>
<feature type="compositionally biased region" description="Acidic residues" evidence="1">
    <location>
        <begin position="173"/>
        <end position="184"/>
    </location>
</feature>